<feature type="compositionally biased region" description="Basic and acidic residues" evidence="1">
    <location>
        <begin position="99"/>
        <end position="108"/>
    </location>
</feature>
<evidence type="ECO:0000313" key="3">
    <source>
        <dbReference type="EMBL" id="MDI9237456.1"/>
    </source>
</evidence>
<dbReference type="RefSeq" id="WP_283210975.1">
    <property type="nucleotide sequence ID" value="NZ_JASGBI010000001.1"/>
</dbReference>
<evidence type="ECO:0000313" key="4">
    <source>
        <dbReference type="Proteomes" id="UP001321580"/>
    </source>
</evidence>
<comment type="caution">
    <text evidence="3">The sequence shown here is derived from an EMBL/GenBank/DDBJ whole genome shotgun (WGS) entry which is preliminary data.</text>
</comment>
<reference evidence="3 4" key="1">
    <citation type="submission" date="2023-05" db="EMBL/GenBank/DDBJ databases">
        <title>Lysobacter sp. strain LF1 Genome sequencing and assembly.</title>
        <authorList>
            <person name="Jung Y."/>
        </authorList>
    </citation>
    <scope>NUCLEOTIDE SEQUENCE [LARGE SCALE GENOMIC DNA]</scope>
    <source>
        <strain evidence="3 4">LF1</strain>
    </source>
</reference>
<dbReference type="EMBL" id="JASGBI010000001">
    <property type="protein sequence ID" value="MDI9237456.1"/>
    <property type="molecule type" value="Genomic_DNA"/>
</dbReference>
<keyword evidence="4" id="KW-1185">Reference proteome</keyword>
<protein>
    <submittedName>
        <fullName evidence="3">Uncharacterized protein</fullName>
    </submittedName>
</protein>
<dbReference type="Proteomes" id="UP001321580">
    <property type="component" value="Unassembled WGS sequence"/>
</dbReference>
<organism evidence="3 4">
    <name type="scientific">Lysobacter stagni</name>
    <dbReference type="NCBI Taxonomy" id="3045172"/>
    <lineage>
        <taxon>Bacteria</taxon>
        <taxon>Pseudomonadati</taxon>
        <taxon>Pseudomonadota</taxon>
        <taxon>Gammaproteobacteria</taxon>
        <taxon>Lysobacterales</taxon>
        <taxon>Lysobacteraceae</taxon>
        <taxon>Lysobacter</taxon>
    </lineage>
</organism>
<keyword evidence="2" id="KW-0732">Signal</keyword>
<gene>
    <name evidence="3" type="ORF">QLQ15_00835</name>
</gene>
<evidence type="ECO:0000256" key="1">
    <source>
        <dbReference type="SAM" id="MobiDB-lite"/>
    </source>
</evidence>
<feature type="compositionally biased region" description="Polar residues" evidence="1">
    <location>
        <begin position="75"/>
        <end position="88"/>
    </location>
</feature>
<feature type="region of interest" description="Disordered" evidence="1">
    <location>
        <begin position="75"/>
        <end position="108"/>
    </location>
</feature>
<proteinExistence type="predicted"/>
<feature type="signal peptide" evidence="2">
    <location>
        <begin position="1"/>
        <end position="23"/>
    </location>
</feature>
<name>A0ABT6XBE4_9GAMM</name>
<feature type="chain" id="PRO_5046312688" evidence="2">
    <location>
        <begin position="24"/>
        <end position="108"/>
    </location>
</feature>
<evidence type="ECO:0000256" key="2">
    <source>
        <dbReference type="SAM" id="SignalP"/>
    </source>
</evidence>
<accession>A0ABT6XBE4</accession>
<sequence>MKPTSLSVSLLAAMLVAAPAANAAIPLLNAECPGGLSVHADEGGPVYVNGKEAKLKRFNDNYFEAKDAKTGVTVSISRTPDGSTSVSYTGPGKKNGVCEVKDDTVGKD</sequence>